<proteinExistence type="predicted"/>
<protein>
    <recommendedName>
        <fullName evidence="1">C-type lectin domain-containing protein</fullName>
    </recommendedName>
</protein>
<dbReference type="Pfam" id="PF00059">
    <property type="entry name" value="Lectin_C"/>
    <property type="match status" value="1"/>
</dbReference>
<evidence type="ECO:0000313" key="2">
    <source>
        <dbReference type="EMBL" id="KAK3855750.1"/>
    </source>
</evidence>
<evidence type="ECO:0000259" key="1">
    <source>
        <dbReference type="Pfam" id="PF00059"/>
    </source>
</evidence>
<gene>
    <name evidence="2" type="ORF">Pcinc_037865</name>
</gene>
<organism evidence="2 3">
    <name type="scientific">Petrolisthes cinctipes</name>
    <name type="common">Flat porcelain crab</name>
    <dbReference type="NCBI Taxonomy" id="88211"/>
    <lineage>
        <taxon>Eukaryota</taxon>
        <taxon>Metazoa</taxon>
        <taxon>Ecdysozoa</taxon>
        <taxon>Arthropoda</taxon>
        <taxon>Crustacea</taxon>
        <taxon>Multicrustacea</taxon>
        <taxon>Malacostraca</taxon>
        <taxon>Eumalacostraca</taxon>
        <taxon>Eucarida</taxon>
        <taxon>Decapoda</taxon>
        <taxon>Pleocyemata</taxon>
        <taxon>Anomura</taxon>
        <taxon>Galatheoidea</taxon>
        <taxon>Porcellanidae</taxon>
        <taxon>Petrolisthes</taxon>
    </lineage>
</organism>
<dbReference type="EMBL" id="JAWQEG010006102">
    <property type="protein sequence ID" value="KAK3855750.1"/>
    <property type="molecule type" value="Genomic_DNA"/>
</dbReference>
<name>A0AAE1EM55_PETCI</name>
<dbReference type="Proteomes" id="UP001286313">
    <property type="component" value="Unassembled WGS sequence"/>
</dbReference>
<dbReference type="InterPro" id="IPR001304">
    <property type="entry name" value="C-type_lectin-like"/>
</dbReference>
<sequence length="196" mass="21900">MSVRVAGEAKHNTYQQVGLMSSSLPDGMTTFQTDSPIRCCLWCLTRDGCWIAGFTEGTKQCAVYTSNVIHSYTDQQLAQPSKIYVPLTPTRVIFVKVMVGHYDTALAYCRNYGGKLFTPRSQEDIQLLSDHGIDGYLGLQRVNGMWEDNDGNPYTIRPGLEHAEYPRSTGYCGRVKDGYGIVNCSCDRARNFVCLI</sequence>
<dbReference type="InterPro" id="IPR016187">
    <property type="entry name" value="CTDL_fold"/>
</dbReference>
<dbReference type="InterPro" id="IPR016186">
    <property type="entry name" value="C-type_lectin-like/link_sf"/>
</dbReference>
<evidence type="ECO:0000313" key="3">
    <source>
        <dbReference type="Proteomes" id="UP001286313"/>
    </source>
</evidence>
<dbReference type="Gene3D" id="3.10.100.10">
    <property type="entry name" value="Mannose-Binding Protein A, subunit A"/>
    <property type="match status" value="1"/>
</dbReference>
<dbReference type="SUPFAM" id="SSF56436">
    <property type="entry name" value="C-type lectin-like"/>
    <property type="match status" value="1"/>
</dbReference>
<dbReference type="AlphaFoldDB" id="A0AAE1EM55"/>
<reference evidence="2" key="1">
    <citation type="submission" date="2023-10" db="EMBL/GenBank/DDBJ databases">
        <title>Genome assemblies of two species of porcelain crab, Petrolisthes cinctipes and Petrolisthes manimaculis (Anomura: Porcellanidae).</title>
        <authorList>
            <person name="Angst P."/>
        </authorList>
    </citation>
    <scope>NUCLEOTIDE SEQUENCE</scope>
    <source>
        <strain evidence="2">PB745_01</strain>
        <tissue evidence="2">Gill</tissue>
    </source>
</reference>
<feature type="domain" description="C-type lectin" evidence="1">
    <location>
        <begin position="102"/>
        <end position="194"/>
    </location>
</feature>
<accession>A0AAE1EM55</accession>
<comment type="caution">
    <text evidence="2">The sequence shown here is derived from an EMBL/GenBank/DDBJ whole genome shotgun (WGS) entry which is preliminary data.</text>
</comment>
<keyword evidence="3" id="KW-1185">Reference proteome</keyword>
<dbReference type="CDD" id="cd00037">
    <property type="entry name" value="CLECT"/>
    <property type="match status" value="1"/>
</dbReference>